<dbReference type="Pfam" id="PF07859">
    <property type="entry name" value="Abhydrolase_3"/>
    <property type="match status" value="1"/>
</dbReference>
<dbReference type="Proteomes" id="UP001479436">
    <property type="component" value="Unassembled WGS sequence"/>
</dbReference>
<keyword evidence="1" id="KW-0378">Hydrolase</keyword>
<reference evidence="3 4" key="1">
    <citation type="submission" date="2023-04" db="EMBL/GenBank/DDBJ databases">
        <title>Genome of Basidiobolus ranarum AG-B5.</title>
        <authorList>
            <person name="Stajich J.E."/>
            <person name="Carter-House D."/>
            <person name="Gryganskyi A."/>
        </authorList>
    </citation>
    <scope>NUCLEOTIDE SEQUENCE [LARGE SCALE GENOMIC DNA]</scope>
    <source>
        <strain evidence="3 4">AG-B5</strain>
    </source>
</reference>
<dbReference type="PANTHER" id="PTHR48081">
    <property type="entry name" value="AB HYDROLASE SUPERFAMILY PROTEIN C4A8.06C"/>
    <property type="match status" value="1"/>
</dbReference>
<evidence type="ECO:0000313" key="4">
    <source>
        <dbReference type="Proteomes" id="UP001479436"/>
    </source>
</evidence>
<gene>
    <name evidence="3" type="ORF">K7432_005162</name>
</gene>
<proteinExistence type="predicted"/>
<keyword evidence="4" id="KW-1185">Reference proteome</keyword>
<comment type="caution">
    <text evidence="3">The sequence shown here is derived from an EMBL/GenBank/DDBJ whole genome shotgun (WGS) entry which is preliminary data.</text>
</comment>
<dbReference type="InterPro" id="IPR013094">
    <property type="entry name" value="AB_hydrolase_3"/>
</dbReference>
<evidence type="ECO:0000259" key="2">
    <source>
        <dbReference type="Pfam" id="PF07859"/>
    </source>
</evidence>
<dbReference type="PANTHER" id="PTHR48081:SF3">
    <property type="entry name" value="ALPHA_BETA HYDROLASE FOLD-3 DOMAIN-CONTAINING PROTEIN"/>
    <property type="match status" value="1"/>
</dbReference>
<dbReference type="InterPro" id="IPR029058">
    <property type="entry name" value="AB_hydrolase_fold"/>
</dbReference>
<protein>
    <recommendedName>
        <fullName evidence="2">Alpha/beta hydrolase fold-3 domain-containing protein</fullName>
    </recommendedName>
</protein>
<accession>A0ABR2WX35</accession>
<organism evidence="3 4">
    <name type="scientific">Basidiobolus ranarum</name>
    <dbReference type="NCBI Taxonomy" id="34480"/>
    <lineage>
        <taxon>Eukaryota</taxon>
        <taxon>Fungi</taxon>
        <taxon>Fungi incertae sedis</taxon>
        <taxon>Zoopagomycota</taxon>
        <taxon>Entomophthoromycotina</taxon>
        <taxon>Basidiobolomycetes</taxon>
        <taxon>Basidiobolales</taxon>
        <taxon>Basidiobolaceae</taxon>
        <taxon>Basidiobolus</taxon>
    </lineage>
</organism>
<dbReference type="SUPFAM" id="SSF53474">
    <property type="entry name" value="alpha/beta-Hydrolases"/>
    <property type="match status" value="1"/>
</dbReference>
<sequence length="319" mass="34855">MTSYSINTYVFKTIHSLKVKADVFIPNEASMLSHRPVCLYFHGGGMVVGNRKSFLPPWLIDSCVSRGWLFVSADYRLAPETKGVELLSDLSDAWNWVIGGGLESELVSSGIKVDPKKSFVAGSSAGGYCAYIVSAAASIKPACVINCYGMYEPLSPTYTQPHPDDEIIGIGWLDIAEVKEYLQEGRPEISDLPITGVNITGRALLFHALVLNGLWAKYVLGVSDVNNLPPGVDKMVPSLAIQKDFPPIVILHGTSDTAVKLEESLRAKEKFDQLGVECSLILVEGQEHGFDGVVNADPLNSTWSKHLSHIIEFVEKYVL</sequence>
<evidence type="ECO:0000256" key="1">
    <source>
        <dbReference type="ARBA" id="ARBA00022801"/>
    </source>
</evidence>
<dbReference type="InterPro" id="IPR050300">
    <property type="entry name" value="GDXG_lipolytic_enzyme"/>
</dbReference>
<feature type="domain" description="Alpha/beta hydrolase fold-3" evidence="2">
    <location>
        <begin position="39"/>
        <end position="157"/>
    </location>
</feature>
<dbReference type="EMBL" id="JASJQH010000196">
    <property type="protein sequence ID" value="KAK9766042.1"/>
    <property type="molecule type" value="Genomic_DNA"/>
</dbReference>
<dbReference type="Gene3D" id="3.40.50.1820">
    <property type="entry name" value="alpha/beta hydrolase"/>
    <property type="match status" value="1"/>
</dbReference>
<name>A0ABR2WX35_9FUNG</name>
<evidence type="ECO:0000313" key="3">
    <source>
        <dbReference type="EMBL" id="KAK9766042.1"/>
    </source>
</evidence>